<dbReference type="CDD" id="cd04301">
    <property type="entry name" value="NAT_SF"/>
    <property type="match status" value="1"/>
</dbReference>
<dbReference type="InterPro" id="IPR016181">
    <property type="entry name" value="Acyl_CoA_acyltransferase"/>
</dbReference>
<accession>A0A8J2XGP6</accession>
<proteinExistence type="predicted"/>
<organism evidence="2 3">
    <name type="scientific">Aquaticitalea lipolytica</name>
    <dbReference type="NCBI Taxonomy" id="1247562"/>
    <lineage>
        <taxon>Bacteria</taxon>
        <taxon>Pseudomonadati</taxon>
        <taxon>Bacteroidota</taxon>
        <taxon>Flavobacteriia</taxon>
        <taxon>Flavobacteriales</taxon>
        <taxon>Flavobacteriaceae</taxon>
        <taxon>Aquaticitalea</taxon>
    </lineage>
</organism>
<sequence length="166" mass="19713">MIRKATYSDIDSILKITKLCAKQMISNGIFQWNEYYPNKNAFKNDVDRNELFVLEIDNTVIGSIVISTFMDDEYAPIKWLTPNKNNTYIHRLAINPNYQGKGYAQQLMDYAEKWTKENNFSSVRLDTFSQNPRNQKFYELRGYKRLGNIYFPKQSEHPFYCYELVV</sequence>
<evidence type="ECO:0000313" key="3">
    <source>
        <dbReference type="Proteomes" id="UP000598120"/>
    </source>
</evidence>
<dbReference type="InterPro" id="IPR000182">
    <property type="entry name" value="GNAT_dom"/>
</dbReference>
<dbReference type="PROSITE" id="PS51186">
    <property type="entry name" value="GNAT"/>
    <property type="match status" value="1"/>
</dbReference>
<protein>
    <submittedName>
        <fullName evidence="2">N-acetyltransferase</fullName>
    </submittedName>
</protein>
<dbReference type="InterPro" id="IPR050276">
    <property type="entry name" value="MshD_Acetyltransferase"/>
</dbReference>
<dbReference type="SUPFAM" id="SSF55729">
    <property type="entry name" value="Acyl-CoA N-acyltransferases (Nat)"/>
    <property type="match status" value="1"/>
</dbReference>
<evidence type="ECO:0000313" key="2">
    <source>
        <dbReference type="EMBL" id="GFZ89699.1"/>
    </source>
</evidence>
<dbReference type="Pfam" id="PF00583">
    <property type="entry name" value="Acetyltransf_1"/>
    <property type="match status" value="1"/>
</dbReference>
<comment type="caution">
    <text evidence="2">The sequence shown here is derived from an EMBL/GenBank/DDBJ whole genome shotgun (WGS) entry which is preliminary data.</text>
</comment>
<keyword evidence="3" id="KW-1185">Reference proteome</keyword>
<dbReference type="PANTHER" id="PTHR43617:SF22">
    <property type="entry name" value="L-AMINO ACID N-ACETYLTRANSFERASE AAAT"/>
    <property type="match status" value="1"/>
</dbReference>
<dbReference type="AlphaFoldDB" id="A0A8J2XGP6"/>
<dbReference type="Proteomes" id="UP000598120">
    <property type="component" value="Unassembled WGS sequence"/>
</dbReference>
<dbReference type="PANTHER" id="PTHR43617">
    <property type="entry name" value="L-AMINO ACID N-ACETYLTRANSFERASE"/>
    <property type="match status" value="1"/>
</dbReference>
<dbReference type="EMBL" id="BMIC01000004">
    <property type="protein sequence ID" value="GFZ89699.1"/>
    <property type="molecule type" value="Genomic_DNA"/>
</dbReference>
<dbReference type="GO" id="GO:0016747">
    <property type="term" value="F:acyltransferase activity, transferring groups other than amino-acyl groups"/>
    <property type="evidence" value="ECO:0007669"/>
    <property type="project" value="InterPro"/>
</dbReference>
<reference evidence="2 3" key="1">
    <citation type="journal article" date="2014" name="Int. J. Syst. Evol. Microbiol.">
        <title>Complete genome sequence of Corynebacterium casei LMG S-19264T (=DSM 44701T), isolated from a smear-ripened cheese.</title>
        <authorList>
            <consortium name="US DOE Joint Genome Institute (JGI-PGF)"/>
            <person name="Walter F."/>
            <person name="Albersmeier A."/>
            <person name="Kalinowski J."/>
            <person name="Ruckert C."/>
        </authorList>
    </citation>
    <scope>NUCLEOTIDE SEQUENCE [LARGE SCALE GENOMIC DNA]</scope>
    <source>
        <strain evidence="2 3">CGMCC 1.15295</strain>
    </source>
</reference>
<gene>
    <name evidence="2" type="ORF">GCM10011531_21670</name>
</gene>
<dbReference type="RefSeq" id="WP_188606400.1">
    <property type="nucleotide sequence ID" value="NZ_BMIC01000004.1"/>
</dbReference>
<dbReference type="Gene3D" id="3.40.630.30">
    <property type="match status" value="1"/>
</dbReference>
<evidence type="ECO:0000259" key="1">
    <source>
        <dbReference type="PROSITE" id="PS51186"/>
    </source>
</evidence>
<name>A0A8J2XGP6_9FLAO</name>
<feature type="domain" description="N-acetyltransferase" evidence="1">
    <location>
        <begin position="1"/>
        <end position="166"/>
    </location>
</feature>